<organism evidence="2 3">
    <name type="scientific">Polluticaenibacter yanchengensis</name>
    <dbReference type="NCBI Taxonomy" id="3014562"/>
    <lineage>
        <taxon>Bacteria</taxon>
        <taxon>Pseudomonadati</taxon>
        <taxon>Bacteroidota</taxon>
        <taxon>Chitinophagia</taxon>
        <taxon>Chitinophagales</taxon>
        <taxon>Chitinophagaceae</taxon>
        <taxon>Polluticaenibacter</taxon>
    </lineage>
</organism>
<name>A0ABT4UQZ6_9BACT</name>
<accession>A0ABT4UQZ6</accession>
<evidence type="ECO:0000256" key="1">
    <source>
        <dbReference type="SAM" id="Phobius"/>
    </source>
</evidence>
<keyword evidence="1" id="KW-0812">Transmembrane</keyword>
<gene>
    <name evidence="2" type="ORF">O3P16_17380</name>
</gene>
<dbReference type="RefSeq" id="WP_407032918.1">
    <property type="nucleotide sequence ID" value="NZ_JAQGEF010000035.1"/>
</dbReference>
<keyword evidence="3" id="KW-1185">Reference proteome</keyword>
<evidence type="ECO:0000313" key="2">
    <source>
        <dbReference type="EMBL" id="MDA3616588.1"/>
    </source>
</evidence>
<dbReference type="EMBL" id="JAQGEF010000035">
    <property type="protein sequence ID" value="MDA3616588.1"/>
    <property type="molecule type" value="Genomic_DNA"/>
</dbReference>
<comment type="caution">
    <text evidence="2">The sequence shown here is derived from an EMBL/GenBank/DDBJ whole genome shotgun (WGS) entry which is preliminary data.</text>
</comment>
<sequence>MKSTTLKDISTVRASQTDPIIRSCHHHHVHPTFLISFAAKFKRIKKVVTILLLLIFATQTFAKGIIILDYGFNIQSYIANCINKARPQMKCNGKCGMYKKLEKEEKNDTSANTHKAEKAAEQFINTDAVLLMQPVKILQNPVQYFSYNNRYSHQSATHLLRPPIS</sequence>
<dbReference type="Proteomes" id="UP001210231">
    <property type="component" value="Unassembled WGS sequence"/>
</dbReference>
<keyword evidence="1" id="KW-1133">Transmembrane helix</keyword>
<keyword evidence="1" id="KW-0472">Membrane</keyword>
<evidence type="ECO:0000313" key="3">
    <source>
        <dbReference type="Proteomes" id="UP001210231"/>
    </source>
</evidence>
<reference evidence="2 3" key="1">
    <citation type="submission" date="2022-12" db="EMBL/GenBank/DDBJ databases">
        <title>Chitinophagaceae gen. sp. nov., a new member of the family Chitinophagaceae, isolated from soil in a chemical factory.</title>
        <authorList>
            <person name="Ke Z."/>
        </authorList>
    </citation>
    <scope>NUCLEOTIDE SEQUENCE [LARGE SCALE GENOMIC DNA]</scope>
    <source>
        <strain evidence="2 3">LY-5</strain>
    </source>
</reference>
<proteinExistence type="predicted"/>
<protein>
    <submittedName>
        <fullName evidence="2">Uncharacterized protein</fullName>
    </submittedName>
</protein>
<feature type="transmembrane region" description="Helical" evidence="1">
    <location>
        <begin position="50"/>
        <end position="72"/>
    </location>
</feature>